<protein>
    <recommendedName>
        <fullName evidence="3">protein-L-isoaspartate(D-aspartate) O-methyltransferase</fullName>
        <ecNumber evidence="3">2.1.1.77</ecNumber>
    </recommendedName>
</protein>
<organism evidence="8 9">
    <name type="scientific">Colletotrichum shisoi</name>
    <dbReference type="NCBI Taxonomy" id="2078593"/>
    <lineage>
        <taxon>Eukaryota</taxon>
        <taxon>Fungi</taxon>
        <taxon>Dikarya</taxon>
        <taxon>Ascomycota</taxon>
        <taxon>Pezizomycotina</taxon>
        <taxon>Sordariomycetes</taxon>
        <taxon>Hypocreomycetidae</taxon>
        <taxon>Glomerellales</taxon>
        <taxon>Glomerellaceae</taxon>
        <taxon>Colletotrichum</taxon>
        <taxon>Colletotrichum destructivum species complex</taxon>
    </lineage>
</organism>
<evidence type="ECO:0000313" key="8">
    <source>
        <dbReference type="EMBL" id="TQN64546.1"/>
    </source>
</evidence>
<keyword evidence="4" id="KW-0963">Cytoplasm</keyword>
<evidence type="ECO:0000256" key="3">
    <source>
        <dbReference type="ARBA" id="ARBA00011890"/>
    </source>
</evidence>
<dbReference type="GO" id="GO:0005737">
    <property type="term" value="C:cytoplasm"/>
    <property type="evidence" value="ECO:0007669"/>
    <property type="project" value="UniProtKB-SubCell"/>
</dbReference>
<evidence type="ECO:0000256" key="1">
    <source>
        <dbReference type="ARBA" id="ARBA00004496"/>
    </source>
</evidence>
<comment type="similarity">
    <text evidence="2">Belongs to the methyltransferase superfamily. L-isoaspartyl/D-aspartyl protein methyltransferase family.</text>
</comment>
<dbReference type="AlphaFoldDB" id="A0A5Q4BCI5"/>
<dbReference type="Gene3D" id="3.40.50.150">
    <property type="entry name" value="Vaccinia Virus protein VP39"/>
    <property type="match status" value="1"/>
</dbReference>
<evidence type="ECO:0000256" key="4">
    <source>
        <dbReference type="ARBA" id="ARBA00022490"/>
    </source>
</evidence>
<dbReference type="InterPro" id="IPR029063">
    <property type="entry name" value="SAM-dependent_MTases_sf"/>
</dbReference>
<dbReference type="SUPFAM" id="SSF53335">
    <property type="entry name" value="S-adenosyl-L-methionine-dependent methyltransferases"/>
    <property type="match status" value="1"/>
</dbReference>
<keyword evidence="5 8" id="KW-0489">Methyltransferase</keyword>
<keyword evidence="6 8" id="KW-0808">Transferase</keyword>
<keyword evidence="7" id="KW-0949">S-adenosyl-L-methionine</keyword>
<dbReference type="Proteomes" id="UP000326340">
    <property type="component" value="Unassembled WGS sequence"/>
</dbReference>
<dbReference type="PANTHER" id="PTHR11579">
    <property type="entry name" value="PROTEIN-L-ISOASPARTATE O-METHYLTRANSFERASE"/>
    <property type="match status" value="1"/>
</dbReference>
<dbReference type="PANTHER" id="PTHR11579:SF0">
    <property type="entry name" value="PROTEIN-L-ISOASPARTATE(D-ASPARTATE) O-METHYLTRANSFERASE"/>
    <property type="match status" value="1"/>
</dbReference>
<dbReference type="InterPro" id="IPR000682">
    <property type="entry name" value="PCMT"/>
</dbReference>
<accession>A0A5Q4BCI5</accession>
<dbReference type="GO" id="GO:0032259">
    <property type="term" value="P:methylation"/>
    <property type="evidence" value="ECO:0007669"/>
    <property type="project" value="UniProtKB-KW"/>
</dbReference>
<dbReference type="EMBL" id="PUHP01002263">
    <property type="protein sequence ID" value="TQN64546.1"/>
    <property type="molecule type" value="Genomic_DNA"/>
</dbReference>
<evidence type="ECO:0000256" key="7">
    <source>
        <dbReference type="ARBA" id="ARBA00022691"/>
    </source>
</evidence>
<proteinExistence type="inferred from homology"/>
<keyword evidence="9" id="KW-1185">Reference proteome</keyword>
<evidence type="ECO:0000256" key="2">
    <source>
        <dbReference type="ARBA" id="ARBA00005369"/>
    </source>
</evidence>
<evidence type="ECO:0000256" key="6">
    <source>
        <dbReference type="ARBA" id="ARBA00022679"/>
    </source>
</evidence>
<comment type="caution">
    <text evidence="8">The sequence shown here is derived from an EMBL/GenBank/DDBJ whole genome shotgun (WGS) entry which is preliminary data.</text>
</comment>
<gene>
    <name evidence="8" type="primary">PCMT1</name>
    <name evidence="8" type="ORF">CSHISOI_10876</name>
</gene>
<name>A0A5Q4BCI5_9PEZI</name>
<evidence type="ECO:0000313" key="9">
    <source>
        <dbReference type="Proteomes" id="UP000326340"/>
    </source>
</evidence>
<dbReference type="OrthoDB" id="73890at2759"/>
<evidence type="ECO:0000256" key="5">
    <source>
        <dbReference type="ARBA" id="ARBA00022603"/>
    </source>
</evidence>
<dbReference type="GO" id="GO:0004719">
    <property type="term" value="F:protein-L-isoaspartate (D-aspartate) O-methyltransferase activity"/>
    <property type="evidence" value="ECO:0007669"/>
    <property type="project" value="UniProtKB-EC"/>
</dbReference>
<comment type="subcellular location">
    <subcellularLocation>
        <location evidence="1">Cytoplasm</location>
    </subcellularLocation>
</comment>
<reference evidence="8 9" key="1">
    <citation type="journal article" date="2019" name="Sci. Rep.">
        <title>Colletotrichum shisoi sp. nov., an anthracnose pathogen of Perilla frutescens in Japan: molecular phylogenetic, morphological and genomic evidence.</title>
        <authorList>
            <person name="Gan P."/>
            <person name="Tsushima A."/>
            <person name="Hiroyama R."/>
            <person name="Narusaka M."/>
            <person name="Takano Y."/>
            <person name="Narusaka Y."/>
            <person name="Kawaradani M."/>
            <person name="Damm U."/>
            <person name="Shirasu K."/>
        </authorList>
    </citation>
    <scope>NUCLEOTIDE SEQUENCE [LARGE SCALE GENOMIC DNA]</scope>
    <source>
        <strain evidence="8 9">PG-2018a</strain>
    </source>
</reference>
<sequence>MAWRSSGATNEELVENMWKRGLIKDQRVKDAFLKVMSDPDPSSLIQSASIANLQLFTNIVSLLLQVDRAHYAPGAPYEDSPQSIGHKATISAPHMHATAAESLLQHILPSDKKPAPRVLDIGSGSGYLTHLLAELAGEKGLVVGLEHIQALRDLGEKNMGKSAEGRELLESGRVRFHIGDGRKGWTEPPRGREEAAGTGWDAIHVGAAAVELHQDLVDQLRAPGRMFIPVEDDNGHGQYVWAVDKKEDGSVVKERLFGVRYVPLTDAPKP</sequence>
<dbReference type="CDD" id="cd02440">
    <property type="entry name" value="AdoMet_MTases"/>
    <property type="match status" value="1"/>
</dbReference>
<dbReference type="Pfam" id="PF01135">
    <property type="entry name" value="PCMT"/>
    <property type="match status" value="1"/>
</dbReference>
<dbReference type="EC" id="2.1.1.77" evidence="3"/>